<dbReference type="GO" id="GO:0016780">
    <property type="term" value="F:phosphotransferase activity, for other substituted phosphate groups"/>
    <property type="evidence" value="ECO:0007669"/>
    <property type="project" value="InterPro"/>
</dbReference>
<keyword evidence="3" id="KW-1133">Transmembrane helix</keyword>
<accession>A0A7C3FYK9</accession>
<dbReference type="Gene3D" id="1.20.120.1760">
    <property type="match status" value="1"/>
</dbReference>
<reference evidence="4" key="1">
    <citation type="journal article" date="2020" name="mSystems">
        <title>Genome- and Community-Level Interaction Insights into Carbon Utilization and Element Cycling Functions of Hydrothermarchaeota in Hydrothermal Sediment.</title>
        <authorList>
            <person name="Zhou Z."/>
            <person name="Liu Y."/>
            <person name="Xu W."/>
            <person name="Pan J."/>
            <person name="Luo Z.H."/>
            <person name="Li M."/>
        </authorList>
    </citation>
    <scope>NUCLEOTIDE SEQUENCE [LARGE SCALE GENOMIC DNA]</scope>
    <source>
        <strain evidence="4">HyVt-489</strain>
    </source>
</reference>
<dbReference type="PROSITE" id="PS00379">
    <property type="entry name" value="CDP_ALCOHOL_P_TRANSF"/>
    <property type="match status" value="1"/>
</dbReference>
<comment type="caution">
    <text evidence="4">The sequence shown here is derived from an EMBL/GenBank/DDBJ whole genome shotgun (WGS) entry which is preliminary data.</text>
</comment>
<dbReference type="GO" id="GO:0008654">
    <property type="term" value="P:phospholipid biosynthetic process"/>
    <property type="evidence" value="ECO:0007669"/>
    <property type="project" value="InterPro"/>
</dbReference>
<keyword evidence="3" id="KW-0812">Transmembrane</keyword>
<feature type="transmembrane region" description="Helical" evidence="3">
    <location>
        <begin position="364"/>
        <end position="382"/>
    </location>
</feature>
<dbReference type="Pfam" id="PF01066">
    <property type="entry name" value="CDP-OH_P_transf"/>
    <property type="match status" value="1"/>
</dbReference>
<dbReference type="InterPro" id="IPR000462">
    <property type="entry name" value="CDP-OH_P_trans"/>
</dbReference>
<comment type="similarity">
    <text evidence="2">Belongs to the CDP-alcohol phosphatidyltransferase class-I family.</text>
</comment>
<proteinExistence type="inferred from homology"/>
<dbReference type="InterPro" id="IPR043130">
    <property type="entry name" value="CDP-OH_PTrfase_TM_dom"/>
</dbReference>
<sequence length="393" mass="45045">MNIRVNLKHAPVETNPSDACLPTCLSLLASQDRHILWGLNVEEWQRRSFSKIGITTDIQDQTHARACIVHKANWVLSSPVTLALRDTPNVALVVGDQAVSVHTSAYTHEIEKAVRTNDIEQLKKLGFHLYTPQELAGDYNESLRKRETPFALNMDTTSRQFIEQKLFDSSYKGITDFVTKFVWPWPAFHVTRLCAHLKISPNSVTTLSLVMVIAAFYFFMHGQWLAGFSAGWFMTFLDTVDGKLARTTMSYSKWGHAYDHGIDLIHPPFWYFAWFAGLSYMDKTPVWLVMCLILILLGYGVDRLIEGLFIVRFKFHIHVWKPIDSFVRFITARRNPNMFIFMVAMSASIIWPQAGYIGFAGVAIWVWACIFFHIIRLAQAMLSNIPIRSWMSA</sequence>
<feature type="transmembrane region" description="Helical" evidence="3">
    <location>
        <begin position="338"/>
        <end position="358"/>
    </location>
</feature>
<name>A0A7C3FYK9_9PROT</name>
<dbReference type="EMBL" id="DRMN01000354">
    <property type="protein sequence ID" value="HFB55349.1"/>
    <property type="molecule type" value="Genomic_DNA"/>
</dbReference>
<evidence type="ECO:0000256" key="2">
    <source>
        <dbReference type="RuleBase" id="RU003750"/>
    </source>
</evidence>
<evidence type="ECO:0000256" key="3">
    <source>
        <dbReference type="SAM" id="Phobius"/>
    </source>
</evidence>
<feature type="transmembrane region" description="Helical" evidence="3">
    <location>
        <begin position="286"/>
        <end position="305"/>
    </location>
</feature>
<dbReference type="GO" id="GO:0016020">
    <property type="term" value="C:membrane"/>
    <property type="evidence" value="ECO:0007669"/>
    <property type="project" value="InterPro"/>
</dbReference>
<organism evidence="4 5">
    <name type="scientific">Hellea balneolensis</name>
    <dbReference type="NCBI Taxonomy" id="287478"/>
    <lineage>
        <taxon>Bacteria</taxon>
        <taxon>Pseudomonadati</taxon>
        <taxon>Pseudomonadota</taxon>
        <taxon>Alphaproteobacteria</taxon>
        <taxon>Maricaulales</taxon>
        <taxon>Robiginitomaculaceae</taxon>
        <taxon>Hellea</taxon>
    </lineage>
</organism>
<protein>
    <submittedName>
        <fullName evidence="4">CDP-alcohol phosphatidyltransferase family protein</fullName>
    </submittedName>
</protein>
<keyword evidence="1 2" id="KW-0808">Transferase</keyword>
<feature type="transmembrane region" description="Helical" evidence="3">
    <location>
        <begin position="199"/>
        <end position="218"/>
    </location>
</feature>
<dbReference type="Proteomes" id="UP000886042">
    <property type="component" value="Unassembled WGS sequence"/>
</dbReference>
<dbReference type="AlphaFoldDB" id="A0A7C3FYK9"/>
<evidence type="ECO:0000313" key="4">
    <source>
        <dbReference type="EMBL" id="HFB55349.1"/>
    </source>
</evidence>
<dbReference type="InterPro" id="IPR048254">
    <property type="entry name" value="CDP_ALCOHOL_P_TRANSF_CS"/>
</dbReference>
<gene>
    <name evidence="4" type="ORF">ENJ46_05440</name>
</gene>
<evidence type="ECO:0000313" key="5">
    <source>
        <dbReference type="Proteomes" id="UP000886042"/>
    </source>
</evidence>
<keyword evidence="3" id="KW-0472">Membrane</keyword>
<evidence type="ECO:0000256" key="1">
    <source>
        <dbReference type="ARBA" id="ARBA00022679"/>
    </source>
</evidence>